<dbReference type="Pfam" id="PF07949">
    <property type="entry name" value="YbbR"/>
    <property type="match status" value="3"/>
</dbReference>
<dbReference type="EMBL" id="PPQW01000005">
    <property type="protein sequence ID" value="PNZ69245.1"/>
    <property type="molecule type" value="Genomic_DNA"/>
</dbReference>
<organism evidence="3 4">
    <name type="scientific">Staphylococcus auricularis</name>
    <dbReference type="NCBI Taxonomy" id="29379"/>
    <lineage>
        <taxon>Bacteria</taxon>
        <taxon>Bacillati</taxon>
        <taxon>Bacillota</taxon>
        <taxon>Bacilli</taxon>
        <taxon>Bacillales</taxon>
        <taxon>Staphylococcaceae</taxon>
        <taxon>Staphylococcus</taxon>
    </lineage>
</organism>
<evidence type="ECO:0000313" key="2">
    <source>
        <dbReference type="EMBL" id="MDN4534243.1"/>
    </source>
</evidence>
<dbReference type="PANTHER" id="PTHR37804">
    <property type="entry name" value="CDAA REGULATORY PROTEIN CDAR"/>
    <property type="match status" value="1"/>
</dbReference>
<evidence type="ECO:0000313" key="3">
    <source>
        <dbReference type="EMBL" id="PNZ69245.1"/>
    </source>
</evidence>
<dbReference type="Gene3D" id="2.170.120.40">
    <property type="entry name" value="YbbR-like domain"/>
    <property type="match status" value="2"/>
</dbReference>
<evidence type="ECO:0000313" key="4">
    <source>
        <dbReference type="Proteomes" id="UP000242470"/>
    </source>
</evidence>
<sequence>MIESKWGLRFIALVLALLFFLSVNNVFGNIFDIDNIGQKSNETVEDVPIQVKYDYKTLYASNVPESVDVELSGSHSQILKNANNENIKAVLDLTGEEKGIHSSKFKVSGLEDDIKYSVKPKQATVNLEEKVSKNIKVTPDVSSKHIDDRYKISDQTVSPENVKVTGGQEQIDKIAYLKATYKNDSKITQDTTDVAKITAFDKNLNKLNVAVEPKEVNLSVKLEPYSKKVKLKTKTVGSLSDGNKLDDIKLSDKEVEIFGNRDDLEDIDSITAKIDLDDIHESTEQDVDLELPDNVSKAEPNETTATINLK</sequence>
<dbReference type="RefSeq" id="WP_059107932.1">
    <property type="nucleotide sequence ID" value="NZ_AP024589.1"/>
</dbReference>
<gene>
    <name evidence="3" type="ORF">CD158_01600</name>
    <name evidence="2" type="ORF">QYH67_11860</name>
</gene>
<dbReference type="InterPro" id="IPR053154">
    <property type="entry name" value="c-di-AMP_regulator"/>
</dbReference>
<dbReference type="Proteomes" id="UP000242470">
    <property type="component" value="Unassembled WGS sequence"/>
</dbReference>
<dbReference type="InterPro" id="IPR012505">
    <property type="entry name" value="YbbR"/>
</dbReference>
<feature type="region of interest" description="Disordered" evidence="1">
    <location>
        <begin position="285"/>
        <end position="310"/>
    </location>
</feature>
<feature type="compositionally biased region" description="Polar residues" evidence="1">
    <location>
        <begin position="301"/>
        <end position="310"/>
    </location>
</feature>
<protein>
    <submittedName>
        <fullName evidence="2">CdaR family protein</fullName>
    </submittedName>
</protein>
<name>A0AAP8TU02_9STAP</name>
<dbReference type="Proteomes" id="UP001171687">
    <property type="component" value="Unassembled WGS sequence"/>
</dbReference>
<reference evidence="2" key="2">
    <citation type="submission" date="2023-07" db="EMBL/GenBank/DDBJ databases">
        <title>Evaluation of the beneficial properties of pineapple isolates.</title>
        <authorList>
            <person name="Adefiranye O."/>
        </authorList>
    </citation>
    <scope>NUCLEOTIDE SEQUENCE</scope>
    <source>
        <strain evidence="2">PAPLE_T1</strain>
    </source>
</reference>
<dbReference type="PANTHER" id="PTHR37804:SF1">
    <property type="entry name" value="CDAA REGULATORY PROTEIN CDAR"/>
    <property type="match status" value="1"/>
</dbReference>
<dbReference type="EMBL" id="JAUHQC010000016">
    <property type="protein sequence ID" value="MDN4534243.1"/>
    <property type="molecule type" value="Genomic_DNA"/>
</dbReference>
<proteinExistence type="predicted"/>
<dbReference type="GeneID" id="64981636"/>
<comment type="caution">
    <text evidence="3">The sequence shown here is derived from an EMBL/GenBank/DDBJ whole genome shotgun (WGS) entry which is preliminary data.</text>
</comment>
<accession>A0AAP8TU02</accession>
<dbReference type="Gene3D" id="2.170.120.30">
    <property type="match status" value="1"/>
</dbReference>
<reference evidence="3 4" key="1">
    <citation type="submission" date="2017-08" db="EMBL/GenBank/DDBJ databases">
        <title>Draft genome sequences of 64 type strains of genus Staph aureus.</title>
        <authorList>
            <person name="Cole K."/>
            <person name="Golubchik T."/>
            <person name="Russell J."/>
            <person name="Foster D."/>
            <person name="Llewelyn M."/>
            <person name="Wilson D."/>
            <person name="Crook D."/>
            <person name="Paul J."/>
        </authorList>
    </citation>
    <scope>NUCLEOTIDE SEQUENCE [LARGE SCALE GENOMIC DNA]</scope>
    <source>
        <strain evidence="3 4">NCTC 12101</strain>
    </source>
</reference>
<evidence type="ECO:0000256" key="1">
    <source>
        <dbReference type="SAM" id="MobiDB-lite"/>
    </source>
</evidence>
<dbReference type="AlphaFoldDB" id="A0AAP8TU02"/>